<feature type="region of interest" description="Disordered" evidence="8">
    <location>
        <begin position="60"/>
        <end position="81"/>
    </location>
</feature>
<dbReference type="InterPro" id="IPR017871">
    <property type="entry name" value="ABC_transporter-like_CS"/>
</dbReference>
<keyword evidence="6" id="KW-1133">Transmembrane helix</keyword>
<dbReference type="InterPro" id="IPR027417">
    <property type="entry name" value="P-loop_NTPase"/>
</dbReference>
<dbReference type="SUPFAM" id="SSF52540">
    <property type="entry name" value="P-loop containing nucleoside triphosphate hydrolases"/>
    <property type="match status" value="1"/>
</dbReference>
<dbReference type="Proteomes" id="UP000613580">
    <property type="component" value="Unassembled WGS sequence"/>
</dbReference>
<keyword evidence="5" id="KW-0067">ATP-binding</keyword>
<keyword evidence="11" id="KW-1185">Reference proteome</keyword>
<evidence type="ECO:0000256" key="5">
    <source>
        <dbReference type="ARBA" id="ARBA00022840"/>
    </source>
</evidence>
<dbReference type="EMBL" id="JACAZE010000018">
    <property type="protein sequence ID" value="KAF7295906.1"/>
    <property type="molecule type" value="Genomic_DNA"/>
</dbReference>
<evidence type="ECO:0000256" key="1">
    <source>
        <dbReference type="ARBA" id="ARBA00004141"/>
    </source>
</evidence>
<protein>
    <submittedName>
        <fullName evidence="10">ABC transporter protein</fullName>
    </submittedName>
</protein>
<dbReference type="PANTHER" id="PTHR48041:SF2">
    <property type="entry name" value="ATP-DEPENDENT PERMEASE-RELATED"/>
    <property type="match status" value="1"/>
</dbReference>
<name>A0A8H6VXV9_MYCCL</name>
<dbReference type="SMART" id="SM00382">
    <property type="entry name" value="AAA"/>
    <property type="match status" value="1"/>
</dbReference>
<evidence type="ECO:0000313" key="11">
    <source>
        <dbReference type="Proteomes" id="UP000613580"/>
    </source>
</evidence>
<comment type="caution">
    <text evidence="10">The sequence shown here is derived from an EMBL/GenBank/DDBJ whole genome shotgun (WGS) entry which is preliminary data.</text>
</comment>
<comment type="subcellular location">
    <subcellularLocation>
        <location evidence="1">Membrane</location>
        <topology evidence="1">Multi-pass membrane protein</topology>
    </subcellularLocation>
</comment>
<dbReference type="AlphaFoldDB" id="A0A8H6VXV9"/>
<dbReference type="GO" id="GO:0005524">
    <property type="term" value="F:ATP binding"/>
    <property type="evidence" value="ECO:0007669"/>
    <property type="project" value="UniProtKB-KW"/>
</dbReference>
<proteinExistence type="predicted"/>
<dbReference type="OrthoDB" id="66620at2759"/>
<dbReference type="GO" id="GO:0016887">
    <property type="term" value="F:ATP hydrolysis activity"/>
    <property type="evidence" value="ECO:0007669"/>
    <property type="project" value="InterPro"/>
</dbReference>
<evidence type="ECO:0000259" key="9">
    <source>
        <dbReference type="PROSITE" id="PS50893"/>
    </source>
</evidence>
<dbReference type="PROSITE" id="PS00211">
    <property type="entry name" value="ABC_TRANSPORTER_1"/>
    <property type="match status" value="1"/>
</dbReference>
<evidence type="ECO:0000256" key="6">
    <source>
        <dbReference type="ARBA" id="ARBA00022989"/>
    </source>
</evidence>
<keyword evidence="4" id="KW-0547">Nucleotide-binding</keyword>
<evidence type="ECO:0000256" key="7">
    <source>
        <dbReference type="ARBA" id="ARBA00023136"/>
    </source>
</evidence>
<dbReference type="PANTHER" id="PTHR48041">
    <property type="entry name" value="ABC TRANSPORTER G FAMILY MEMBER 28"/>
    <property type="match status" value="1"/>
</dbReference>
<dbReference type="GO" id="GO:0016020">
    <property type="term" value="C:membrane"/>
    <property type="evidence" value="ECO:0007669"/>
    <property type="project" value="UniProtKB-SubCell"/>
</dbReference>
<dbReference type="GO" id="GO:0042626">
    <property type="term" value="F:ATPase-coupled transmembrane transporter activity"/>
    <property type="evidence" value="ECO:0007669"/>
    <property type="project" value="TreeGrafter"/>
</dbReference>
<reference evidence="10" key="1">
    <citation type="submission" date="2020-05" db="EMBL/GenBank/DDBJ databases">
        <title>Mycena genomes resolve the evolution of fungal bioluminescence.</title>
        <authorList>
            <person name="Tsai I.J."/>
        </authorList>
    </citation>
    <scope>NUCLEOTIDE SEQUENCE</scope>
    <source>
        <strain evidence="10">110903Hualien_Pintung</strain>
    </source>
</reference>
<dbReference type="InterPro" id="IPR003593">
    <property type="entry name" value="AAA+_ATPase"/>
</dbReference>
<evidence type="ECO:0000256" key="3">
    <source>
        <dbReference type="ARBA" id="ARBA00022692"/>
    </source>
</evidence>
<organism evidence="10 11">
    <name type="scientific">Mycena chlorophos</name>
    <name type="common">Agaric fungus</name>
    <name type="synonym">Agaricus chlorophos</name>
    <dbReference type="NCBI Taxonomy" id="658473"/>
    <lineage>
        <taxon>Eukaryota</taxon>
        <taxon>Fungi</taxon>
        <taxon>Dikarya</taxon>
        <taxon>Basidiomycota</taxon>
        <taxon>Agaricomycotina</taxon>
        <taxon>Agaricomycetes</taxon>
        <taxon>Agaricomycetidae</taxon>
        <taxon>Agaricales</taxon>
        <taxon>Marasmiineae</taxon>
        <taxon>Mycenaceae</taxon>
        <taxon>Mycena</taxon>
    </lineage>
</organism>
<sequence length="296" mass="31950">MNDLISNIFSDPYITLECQGGECLNFSQVPGYVRPPGRITPSGWRLVPLASGSLSSWRRRHCGAADERPRPRDATPTSHTLGSRVLLDNISGTVKPGQVCAIMGASGAGKSTFLNILARKAKRGIVGGTTTSTGREVADDQFKAVPGLIDQEDTLMSTLTVYETVLYSALLRLPRDMSCEAKKLRRLVTMNELGILGIKDSRIGGVGHRSISGGEKRRVSIACELFTSPSILFLDEPTRVSLGPTLFLFKTSVHNRPVTCDISAAPPRNQCLVPHLAFLPRRDEGRAGNGDGPPVK</sequence>
<evidence type="ECO:0000256" key="4">
    <source>
        <dbReference type="ARBA" id="ARBA00022741"/>
    </source>
</evidence>
<evidence type="ECO:0000256" key="2">
    <source>
        <dbReference type="ARBA" id="ARBA00022448"/>
    </source>
</evidence>
<evidence type="ECO:0000256" key="8">
    <source>
        <dbReference type="SAM" id="MobiDB-lite"/>
    </source>
</evidence>
<gene>
    <name evidence="10" type="ORF">HMN09_01134600</name>
</gene>
<dbReference type="InterPro" id="IPR050352">
    <property type="entry name" value="ABCG_transporters"/>
</dbReference>
<accession>A0A8H6VXV9</accession>
<dbReference type="PROSITE" id="PS50893">
    <property type="entry name" value="ABC_TRANSPORTER_2"/>
    <property type="match status" value="1"/>
</dbReference>
<dbReference type="Gene3D" id="3.40.50.300">
    <property type="entry name" value="P-loop containing nucleotide triphosphate hydrolases"/>
    <property type="match status" value="1"/>
</dbReference>
<feature type="domain" description="ABC transporter" evidence="9">
    <location>
        <begin position="69"/>
        <end position="295"/>
    </location>
</feature>
<dbReference type="Pfam" id="PF00005">
    <property type="entry name" value="ABC_tran"/>
    <property type="match status" value="1"/>
</dbReference>
<evidence type="ECO:0000313" key="10">
    <source>
        <dbReference type="EMBL" id="KAF7295906.1"/>
    </source>
</evidence>
<keyword evidence="2" id="KW-0813">Transport</keyword>
<feature type="compositionally biased region" description="Basic and acidic residues" evidence="8">
    <location>
        <begin position="63"/>
        <end position="73"/>
    </location>
</feature>
<dbReference type="InterPro" id="IPR003439">
    <property type="entry name" value="ABC_transporter-like_ATP-bd"/>
</dbReference>
<keyword evidence="7" id="KW-0472">Membrane</keyword>
<keyword evidence="3" id="KW-0812">Transmembrane</keyword>